<keyword evidence="1" id="KW-1133">Transmembrane helix</keyword>
<evidence type="ECO:0000313" key="3">
    <source>
        <dbReference type="Proteomes" id="UP000717696"/>
    </source>
</evidence>
<name>A0A9P9I6X3_9HYPO</name>
<proteinExistence type="predicted"/>
<protein>
    <submittedName>
        <fullName evidence="2">Uncharacterized protein</fullName>
    </submittedName>
</protein>
<comment type="caution">
    <text evidence="2">The sequence shown here is derived from an EMBL/GenBank/DDBJ whole genome shotgun (WGS) entry which is preliminary data.</text>
</comment>
<dbReference type="Proteomes" id="UP000717696">
    <property type="component" value="Unassembled WGS sequence"/>
</dbReference>
<dbReference type="OrthoDB" id="10039566at2759"/>
<feature type="transmembrane region" description="Helical" evidence="1">
    <location>
        <begin position="12"/>
        <end position="30"/>
    </location>
</feature>
<accession>A0A9P9I6X3</accession>
<evidence type="ECO:0000313" key="2">
    <source>
        <dbReference type="EMBL" id="KAH7109247.1"/>
    </source>
</evidence>
<keyword evidence="1" id="KW-0472">Membrane</keyword>
<sequence>MNSRLDLEIHLAIFICSSILQITLIIFVAIPKIAQSKMNGVKLNIDGMEVSGPKPDNYHLRVNSTIETDGKIKATVSPFEGVMYLEDFEPHTPFATLSFPETNANKHQVVNISHVRRSDRKVSFS</sequence>
<keyword evidence="1" id="KW-0812">Transmembrane</keyword>
<reference evidence="2" key="1">
    <citation type="journal article" date="2021" name="Nat. Commun.">
        <title>Genetic determinants of endophytism in the Arabidopsis root mycobiome.</title>
        <authorList>
            <person name="Mesny F."/>
            <person name="Miyauchi S."/>
            <person name="Thiergart T."/>
            <person name="Pickel B."/>
            <person name="Atanasova L."/>
            <person name="Karlsson M."/>
            <person name="Huettel B."/>
            <person name="Barry K.W."/>
            <person name="Haridas S."/>
            <person name="Chen C."/>
            <person name="Bauer D."/>
            <person name="Andreopoulos W."/>
            <person name="Pangilinan J."/>
            <person name="LaButti K."/>
            <person name="Riley R."/>
            <person name="Lipzen A."/>
            <person name="Clum A."/>
            <person name="Drula E."/>
            <person name="Henrissat B."/>
            <person name="Kohler A."/>
            <person name="Grigoriev I.V."/>
            <person name="Martin F.M."/>
            <person name="Hacquard S."/>
        </authorList>
    </citation>
    <scope>NUCLEOTIDE SEQUENCE</scope>
    <source>
        <strain evidence="2">MPI-CAGE-AT-0021</strain>
    </source>
</reference>
<dbReference type="AlphaFoldDB" id="A0A9P9I6X3"/>
<organism evidence="2 3">
    <name type="scientific">Dactylonectria estremocensis</name>
    <dbReference type="NCBI Taxonomy" id="1079267"/>
    <lineage>
        <taxon>Eukaryota</taxon>
        <taxon>Fungi</taxon>
        <taxon>Dikarya</taxon>
        <taxon>Ascomycota</taxon>
        <taxon>Pezizomycotina</taxon>
        <taxon>Sordariomycetes</taxon>
        <taxon>Hypocreomycetidae</taxon>
        <taxon>Hypocreales</taxon>
        <taxon>Nectriaceae</taxon>
        <taxon>Dactylonectria</taxon>
    </lineage>
</organism>
<evidence type="ECO:0000256" key="1">
    <source>
        <dbReference type="SAM" id="Phobius"/>
    </source>
</evidence>
<dbReference type="EMBL" id="JAGMUU010000075">
    <property type="protein sequence ID" value="KAH7109247.1"/>
    <property type="molecule type" value="Genomic_DNA"/>
</dbReference>
<gene>
    <name evidence="2" type="ORF">B0J13DRAFT_614516</name>
</gene>
<keyword evidence="3" id="KW-1185">Reference proteome</keyword>